<name>A0A8E5HWD7_USTVR</name>
<dbReference type="EMBL" id="CP072757">
    <property type="protein sequence ID" value="QUC22768.1"/>
    <property type="molecule type" value="Genomic_DNA"/>
</dbReference>
<dbReference type="GO" id="GO:0005730">
    <property type="term" value="C:nucleolus"/>
    <property type="evidence" value="ECO:0007669"/>
    <property type="project" value="TreeGrafter"/>
</dbReference>
<dbReference type="GO" id="GO:0000055">
    <property type="term" value="P:ribosomal large subunit export from nucleus"/>
    <property type="evidence" value="ECO:0007669"/>
    <property type="project" value="TreeGrafter"/>
</dbReference>
<feature type="compositionally biased region" description="Acidic residues" evidence="7">
    <location>
        <begin position="156"/>
        <end position="166"/>
    </location>
</feature>
<dbReference type="InterPro" id="IPR022784">
    <property type="entry name" value="Ribosome_bgen_Alb1"/>
</dbReference>
<evidence type="ECO:0000256" key="6">
    <source>
        <dbReference type="ARBA" id="ARBA00023242"/>
    </source>
</evidence>
<dbReference type="PANTHER" id="PTHR28280">
    <property type="entry name" value="SHUTTLING PRE-60S FACTOR ECM1"/>
    <property type="match status" value="1"/>
</dbReference>
<keyword evidence="4" id="KW-0963">Cytoplasm</keyword>
<dbReference type="InterPro" id="IPR053278">
    <property type="entry name" value="Pre-60S_factor_ECM1"/>
</dbReference>
<accession>A0A8E5HWD7</accession>
<keyword evidence="9" id="KW-1185">Reference proteome</keyword>
<feature type="region of interest" description="Disordered" evidence="7">
    <location>
        <begin position="1"/>
        <end position="166"/>
    </location>
</feature>
<dbReference type="OrthoDB" id="5304887at2759"/>
<evidence type="ECO:0000256" key="2">
    <source>
        <dbReference type="ARBA" id="ARBA00004496"/>
    </source>
</evidence>
<evidence type="ECO:0000256" key="3">
    <source>
        <dbReference type="ARBA" id="ARBA00022448"/>
    </source>
</evidence>
<feature type="compositionally biased region" description="Basic residues" evidence="7">
    <location>
        <begin position="1"/>
        <end position="15"/>
    </location>
</feature>
<feature type="compositionally biased region" description="Basic and acidic residues" evidence="7">
    <location>
        <begin position="82"/>
        <end position="91"/>
    </location>
</feature>
<dbReference type="Proteomes" id="UP000027002">
    <property type="component" value="Chromosome 5"/>
</dbReference>
<protein>
    <recommendedName>
        <fullName evidence="10">Ribosome biogenesis protein Alb1</fullName>
    </recommendedName>
</protein>
<keyword evidence="5" id="KW-0690">Ribosome biogenesis</keyword>
<feature type="compositionally biased region" description="Basic residues" evidence="7">
    <location>
        <begin position="51"/>
        <end position="70"/>
    </location>
</feature>
<dbReference type="AlphaFoldDB" id="A0A8E5HWD7"/>
<dbReference type="KEGG" id="uvi:66067786"/>
<dbReference type="GO" id="GO:0030687">
    <property type="term" value="C:preribosome, large subunit precursor"/>
    <property type="evidence" value="ECO:0007669"/>
    <property type="project" value="TreeGrafter"/>
</dbReference>
<evidence type="ECO:0000313" key="8">
    <source>
        <dbReference type="EMBL" id="QUC22768.1"/>
    </source>
</evidence>
<evidence type="ECO:0000256" key="5">
    <source>
        <dbReference type="ARBA" id="ARBA00022517"/>
    </source>
</evidence>
<evidence type="ECO:0000256" key="4">
    <source>
        <dbReference type="ARBA" id="ARBA00022490"/>
    </source>
</evidence>
<keyword evidence="3" id="KW-0813">Transport</keyword>
<evidence type="ECO:0008006" key="10">
    <source>
        <dbReference type="Google" id="ProtNLM"/>
    </source>
</evidence>
<comment type="subcellular location">
    <subcellularLocation>
        <location evidence="2">Cytoplasm</location>
    </subcellularLocation>
    <subcellularLocation>
        <location evidence="1">Nucleus</location>
    </subcellularLocation>
</comment>
<proteinExistence type="predicted"/>
<evidence type="ECO:0000313" key="9">
    <source>
        <dbReference type="Proteomes" id="UP000027002"/>
    </source>
</evidence>
<reference evidence="8" key="1">
    <citation type="submission" date="2020-03" db="EMBL/GenBank/DDBJ databases">
        <title>A mixture of massive structural variations and highly conserved coding sequences in Ustilaginoidea virens genome.</title>
        <authorList>
            <person name="Zhang K."/>
            <person name="Zhao Z."/>
            <person name="Zhang Z."/>
            <person name="Li Y."/>
            <person name="Hsiang T."/>
            <person name="Sun W."/>
        </authorList>
    </citation>
    <scope>NUCLEOTIDE SEQUENCE</scope>
    <source>
        <strain evidence="8">UV-8b</strain>
    </source>
</reference>
<dbReference type="PANTHER" id="PTHR28280:SF1">
    <property type="entry name" value="SHUTTLING PRE-60S FACTOR ECM1"/>
    <property type="match status" value="1"/>
</dbReference>
<dbReference type="RefSeq" id="XP_043000441.1">
    <property type="nucleotide sequence ID" value="XM_043144506.1"/>
</dbReference>
<organism evidence="8 9">
    <name type="scientific">Ustilaginoidea virens</name>
    <name type="common">Rice false smut fungus</name>
    <name type="synonym">Villosiclava virens</name>
    <dbReference type="NCBI Taxonomy" id="1159556"/>
    <lineage>
        <taxon>Eukaryota</taxon>
        <taxon>Fungi</taxon>
        <taxon>Dikarya</taxon>
        <taxon>Ascomycota</taxon>
        <taxon>Pezizomycotina</taxon>
        <taxon>Sordariomycetes</taxon>
        <taxon>Hypocreomycetidae</taxon>
        <taxon>Hypocreales</taxon>
        <taxon>Clavicipitaceae</taxon>
        <taxon>Ustilaginoidea</taxon>
    </lineage>
</organism>
<evidence type="ECO:0000256" key="7">
    <source>
        <dbReference type="SAM" id="MobiDB-lite"/>
    </source>
</evidence>
<dbReference type="GO" id="GO:0005737">
    <property type="term" value="C:cytoplasm"/>
    <property type="evidence" value="ECO:0007669"/>
    <property type="project" value="UniProtKB-SubCell"/>
</dbReference>
<dbReference type="Pfam" id="PF09135">
    <property type="entry name" value="Alb1"/>
    <property type="match status" value="1"/>
</dbReference>
<evidence type="ECO:0000256" key="1">
    <source>
        <dbReference type="ARBA" id="ARBA00004123"/>
    </source>
</evidence>
<keyword evidence="6" id="KW-0539">Nucleus</keyword>
<gene>
    <name evidence="8" type="ORF">UV8b_07009</name>
</gene>
<sequence>MAKPKAASKHSRAARRAASPDAAPPPRAAAAAADVRPSVLAVHRSAGVEKKKAKAARKTRMSSKMRRRHDRGLEMAAAVTERTGRKMEKSIGRARAVQSRSRPWEQVNREATGEGEPGGGGFAALVDEGAGAGAGAEEPGEGGLAADDRTPGQSEGDGDDGGDEIL</sequence>
<dbReference type="GeneID" id="66067786"/>